<dbReference type="InterPro" id="IPR013783">
    <property type="entry name" value="Ig-like_fold"/>
</dbReference>
<feature type="region of interest" description="Disordered" evidence="4">
    <location>
        <begin position="1007"/>
        <end position="1030"/>
    </location>
</feature>
<dbReference type="PANTHER" id="PTHR45138">
    <property type="entry name" value="REGULATORY COMPONENTS OF SENSORY TRANSDUCTION SYSTEM"/>
    <property type="match status" value="1"/>
</dbReference>
<dbReference type="RefSeq" id="WP_192028657.1">
    <property type="nucleotide sequence ID" value="NZ_JACYTR010000008.1"/>
</dbReference>
<evidence type="ECO:0000313" key="8">
    <source>
        <dbReference type="Proteomes" id="UP000613768"/>
    </source>
</evidence>
<dbReference type="InterPro" id="IPR011123">
    <property type="entry name" value="Y_Y_Y"/>
</dbReference>
<dbReference type="Pfam" id="PF07494">
    <property type="entry name" value="Reg_prop"/>
    <property type="match status" value="2"/>
</dbReference>
<dbReference type="InterPro" id="IPR011110">
    <property type="entry name" value="Reg_prop"/>
</dbReference>
<evidence type="ECO:0000259" key="6">
    <source>
        <dbReference type="PROSITE" id="PS50887"/>
    </source>
</evidence>
<dbReference type="PROSITE" id="PS50887">
    <property type="entry name" value="GGDEF"/>
    <property type="match status" value="1"/>
</dbReference>
<dbReference type="EC" id="2.7.7.65" evidence="2"/>
<dbReference type="InterPro" id="IPR029787">
    <property type="entry name" value="Nucleotide_cyclase"/>
</dbReference>
<dbReference type="SUPFAM" id="SSF55073">
    <property type="entry name" value="Nucleotide cyclase"/>
    <property type="match status" value="1"/>
</dbReference>
<proteinExistence type="predicted"/>
<evidence type="ECO:0000313" key="7">
    <source>
        <dbReference type="EMBL" id="MBD8525313.1"/>
    </source>
</evidence>
<dbReference type="Gene3D" id="3.30.70.270">
    <property type="match status" value="1"/>
</dbReference>
<feature type="compositionally biased region" description="Basic and acidic residues" evidence="4">
    <location>
        <begin position="1020"/>
        <end position="1030"/>
    </location>
</feature>
<evidence type="ECO:0000256" key="2">
    <source>
        <dbReference type="ARBA" id="ARBA00012528"/>
    </source>
</evidence>
<feature type="signal peptide" evidence="5">
    <location>
        <begin position="1"/>
        <end position="28"/>
    </location>
</feature>
<protein>
    <recommendedName>
        <fullName evidence="2">diguanylate cyclase</fullName>
        <ecNumber evidence="2">2.7.7.65</ecNumber>
    </recommendedName>
</protein>
<dbReference type="AlphaFoldDB" id="A0AAW3ZH09"/>
<gene>
    <name evidence="7" type="ORF">IFO71_06110</name>
</gene>
<sequence length="1030" mass="114932">MDLPRTVTAHAGLRLLLLLALAFSPALKALDPDKSFHDYVSDSWSIEQGLPQISALALAQDHQGYLWVGTQAGLARFDGHRFTVYTPENVPDLPGAYINALMVDRQRRLWIATYKGLAVWEQGVFSDLPLVQNGELQSPSFVALAQVDSDVLAAAGQTIFQIRERALEPLLKLPRSVHSLLAGPDALWIGSVGGVYRRAKSDAELQFLAFPVEANNAKVSSLVNSDERLWAGTSEGLFLLEFGQWQRYSDDALSQVPIEALLEDTDGNLWVAEIAHLSRIRGGRLVERIVREGTALAPRSLFQDREANLWLGSQWNGVTRLRNGWTRRFSRREGLATPLLWSVAAGEGDRLWVGTDEGLSLFEDGKFRHIVDGSHLPHPNAYTLLVEPGVVWIGTRRGLAVWQDEQLLQPERYRPMEALQINGIIRDRNGVLWFATTGGLFRDDGKKLQQFATADGLPDPRLRFLLQTRDGRLLLGGQAGLFEFSDGRVQPFKPSDGLPAGLDITALHELPSGDLVAGSLSEEVYFLHDQRWTRAGREQGMPSNAAFFIAHDDTYLWLGGIRGVERVPLSDLYALARGETDRVHGQMLLNERGDHRGGQKGFCCNGAGNAKGLQRGPELWAPTRDGLVVIDTDDVLFPKSPPTTVVERLRVVDEWRQIRPESTLELAASSRDLGFEFTAISFHEPRSVSFRYRLLGYHEDWRSPDEIGQRIVSYTNLPAGDLRFEVQGSTANGEWSDAASLDFKIAPSFGETTGFKVLVVASLVLLSWLAYRIQRLRYQRQAKQLEALVQSRTADLAEANQRLHEASQTDPLTGLRNRRYLAAQLPKDLAFYGRELRRGIDLGRVLIFAVVDIDHFKRINDTHGHAAGDRVLQQFATVLLGQVRTGDYVARWGGEEFVLVFRPSQSEYLPLLGDRVRAAVAAFPFDIGQDKPLSVTCSIGLVEYPLFFDGQQSLGWEQLIELADRALYRVKHEGRNGWGAYRPAREVNIPRVLSLLKGDEQGLDSSGDLKFIGGGSQAKQRVEQTDWTHR</sequence>
<reference evidence="7 8" key="1">
    <citation type="submission" date="2020-09" db="EMBL/GenBank/DDBJ databases">
        <title>Pseudoxanthomonas sp. CAU 1598 isolated from sand of Yaerae Beach.</title>
        <authorList>
            <person name="Kim W."/>
        </authorList>
    </citation>
    <scope>NUCLEOTIDE SEQUENCE [LARGE SCALE GENOMIC DNA]</scope>
    <source>
        <strain evidence="7 8">CAU 1598</strain>
    </source>
</reference>
<dbReference type="PANTHER" id="PTHR45138:SF9">
    <property type="entry name" value="DIGUANYLATE CYCLASE DGCM-RELATED"/>
    <property type="match status" value="1"/>
</dbReference>
<dbReference type="CDD" id="cd01949">
    <property type="entry name" value="GGDEF"/>
    <property type="match status" value="1"/>
</dbReference>
<dbReference type="Pfam" id="PF07495">
    <property type="entry name" value="Y_Y_Y"/>
    <property type="match status" value="1"/>
</dbReference>
<comment type="cofactor">
    <cofactor evidence="1">
        <name>Mg(2+)</name>
        <dbReference type="ChEBI" id="CHEBI:18420"/>
    </cofactor>
</comment>
<dbReference type="Gene3D" id="2.60.40.10">
    <property type="entry name" value="Immunoglobulins"/>
    <property type="match status" value="1"/>
</dbReference>
<dbReference type="InterPro" id="IPR043128">
    <property type="entry name" value="Rev_trsase/Diguanyl_cyclase"/>
</dbReference>
<evidence type="ECO:0000256" key="3">
    <source>
        <dbReference type="ARBA" id="ARBA00034247"/>
    </source>
</evidence>
<keyword evidence="5" id="KW-0732">Signal</keyword>
<dbReference type="InterPro" id="IPR015943">
    <property type="entry name" value="WD40/YVTN_repeat-like_dom_sf"/>
</dbReference>
<dbReference type="GO" id="GO:0052621">
    <property type="term" value="F:diguanylate cyclase activity"/>
    <property type="evidence" value="ECO:0007669"/>
    <property type="project" value="UniProtKB-EC"/>
</dbReference>
<dbReference type="EMBL" id="JACYTR010000008">
    <property type="protein sequence ID" value="MBD8525313.1"/>
    <property type="molecule type" value="Genomic_DNA"/>
</dbReference>
<keyword evidence="8" id="KW-1185">Reference proteome</keyword>
<name>A0AAW3ZH09_9GAMM</name>
<dbReference type="Pfam" id="PF00990">
    <property type="entry name" value="GGDEF"/>
    <property type="match status" value="1"/>
</dbReference>
<evidence type="ECO:0000256" key="1">
    <source>
        <dbReference type="ARBA" id="ARBA00001946"/>
    </source>
</evidence>
<accession>A0AAW3ZH09</accession>
<comment type="catalytic activity">
    <reaction evidence="3">
        <text>2 GTP = 3',3'-c-di-GMP + 2 diphosphate</text>
        <dbReference type="Rhea" id="RHEA:24898"/>
        <dbReference type="ChEBI" id="CHEBI:33019"/>
        <dbReference type="ChEBI" id="CHEBI:37565"/>
        <dbReference type="ChEBI" id="CHEBI:58805"/>
        <dbReference type="EC" id="2.7.7.65"/>
    </reaction>
</comment>
<dbReference type="NCBIfam" id="TIGR00254">
    <property type="entry name" value="GGDEF"/>
    <property type="match status" value="1"/>
</dbReference>
<dbReference type="Proteomes" id="UP000613768">
    <property type="component" value="Unassembled WGS sequence"/>
</dbReference>
<evidence type="ECO:0000256" key="5">
    <source>
        <dbReference type="SAM" id="SignalP"/>
    </source>
</evidence>
<dbReference type="Gene3D" id="2.130.10.10">
    <property type="entry name" value="YVTN repeat-like/Quinoprotein amine dehydrogenase"/>
    <property type="match status" value="3"/>
</dbReference>
<organism evidence="7 8">
    <name type="scientific">Pseudomarimonas arenosa</name>
    <dbReference type="NCBI Taxonomy" id="2774145"/>
    <lineage>
        <taxon>Bacteria</taxon>
        <taxon>Pseudomonadati</taxon>
        <taxon>Pseudomonadota</taxon>
        <taxon>Gammaproteobacteria</taxon>
        <taxon>Lysobacterales</taxon>
        <taxon>Lysobacteraceae</taxon>
        <taxon>Pseudomarimonas</taxon>
    </lineage>
</organism>
<dbReference type="InterPro" id="IPR000160">
    <property type="entry name" value="GGDEF_dom"/>
</dbReference>
<feature type="domain" description="GGDEF" evidence="6">
    <location>
        <begin position="844"/>
        <end position="983"/>
    </location>
</feature>
<dbReference type="FunFam" id="3.30.70.270:FF:000001">
    <property type="entry name" value="Diguanylate cyclase domain protein"/>
    <property type="match status" value="1"/>
</dbReference>
<comment type="caution">
    <text evidence="7">The sequence shown here is derived from an EMBL/GenBank/DDBJ whole genome shotgun (WGS) entry which is preliminary data.</text>
</comment>
<dbReference type="SUPFAM" id="SSF63829">
    <property type="entry name" value="Calcium-dependent phosphotriesterase"/>
    <property type="match status" value="2"/>
</dbReference>
<feature type="chain" id="PRO_5043408454" description="diguanylate cyclase" evidence="5">
    <location>
        <begin position="29"/>
        <end position="1030"/>
    </location>
</feature>
<dbReference type="InterPro" id="IPR050469">
    <property type="entry name" value="Diguanylate_Cyclase"/>
</dbReference>
<evidence type="ECO:0000256" key="4">
    <source>
        <dbReference type="SAM" id="MobiDB-lite"/>
    </source>
</evidence>
<dbReference type="SMART" id="SM00267">
    <property type="entry name" value="GGDEF"/>
    <property type="match status" value="1"/>
</dbReference>